<dbReference type="EMBL" id="WBNB01000374">
    <property type="protein sequence ID" value="NXB84467.1"/>
    <property type="molecule type" value="Genomic_DNA"/>
</dbReference>
<dbReference type="GO" id="GO:0019901">
    <property type="term" value="F:protein kinase binding"/>
    <property type="evidence" value="ECO:0007669"/>
    <property type="project" value="TreeGrafter"/>
</dbReference>
<dbReference type="Proteomes" id="UP000634236">
    <property type="component" value="Unassembled WGS sequence"/>
</dbReference>
<accession>A0A851K3H2</accession>
<dbReference type="GO" id="GO:0005886">
    <property type="term" value="C:plasma membrane"/>
    <property type="evidence" value="ECO:0007669"/>
    <property type="project" value="UniProtKB-SubCell"/>
</dbReference>
<dbReference type="CDD" id="cd10574">
    <property type="entry name" value="EVH1_SPRED-like"/>
    <property type="match status" value="1"/>
</dbReference>
<proteinExistence type="predicted"/>
<organism evidence="5 6">
    <name type="scientific">Vidua chalybeata</name>
    <name type="common">Village indigobird</name>
    <dbReference type="NCBI Taxonomy" id="81927"/>
    <lineage>
        <taxon>Eukaryota</taxon>
        <taxon>Metazoa</taxon>
        <taxon>Chordata</taxon>
        <taxon>Craniata</taxon>
        <taxon>Vertebrata</taxon>
        <taxon>Euteleostomi</taxon>
        <taxon>Archelosauria</taxon>
        <taxon>Archosauria</taxon>
        <taxon>Dinosauria</taxon>
        <taxon>Saurischia</taxon>
        <taxon>Theropoda</taxon>
        <taxon>Coelurosauria</taxon>
        <taxon>Aves</taxon>
        <taxon>Neognathae</taxon>
        <taxon>Neoaves</taxon>
        <taxon>Telluraves</taxon>
        <taxon>Australaves</taxon>
        <taxon>Passeriformes</taxon>
        <taxon>Passeroidea</taxon>
        <taxon>Estrildidae</taxon>
        <taxon>Viduinae</taxon>
        <taxon>Vidua</taxon>
    </lineage>
</organism>
<keyword evidence="2" id="KW-1003">Cell membrane</keyword>
<dbReference type="GO" id="GO:0043409">
    <property type="term" value="P:negative regulation of MAPK cascade"/>
    <property type="evidence" value="ECO:0007669"/>
    <property type="project" value="TreeGrafter"/>
</dbReference>
<reference evidence="5" key="1">
    <citation type="submission" date="2019-09" db="EMBL/GenBank/DDBJ databases">
        <title>Bird 10,000 Genomes (B10K) Project - Family phase.</title>
        <authorList>
            <person name="Zhang G."/>
        </authorList>
    </citation>
    <scope>NUCLEOTIDE SEQUENCE</scope>
    <source>
        <strain evidence="5">OUT-0048</strain>
        <tissue evidence="5">Muscle</tissue>
    </source>
</reference>
<feature type="domain" description="WH1" evidence="4">
    <location>
        <begin position="6"/>
        <end position="123"/>
    </location>
</feature>
<keyword evidence="3" id="KW-0472">Membrane</keyword>
<dbReference type="Gene3D" id="2.30.29.30">
    <property type="entry name" value="Pleckstrin-homology domain (PH domain)/Phosphotyrosine-binding domain (PTB)"/>
    <property type="match status" value="1"/>
</dbReference>
<feature type="non-terminal residue" evidence="5">
    <location>
        <position position="1"/>
    </location>
</feature>
<keyword evidence="6" id="KW-1185">Reference proteome</keyword>
<feature type="non-terminal residue" evidence="5">
    <location>
        <position position="231"/>
    </location>
</feature>
<dbReference type="PANTHER" id="PTHR11202">
    <property type="entry name" value="SPROUTY-RELATED, EVH1 DOMAIN-CONTAINING PROTEIN FAMILY MEMBER"/>
    <property type="match status" value="1"/>
</dbReference>
<gene>
    <name evidence="5" type="primary">Spred1_0</name>
    <name evidence="5" type="ORF">VIDCHA_R09581</name>
</gene>
<dbReference type="Pfam" id="PF00568">
    <property type="entry name" value="WH1"/>
    <property type="match status" value="1"/>
</dbReference>
<name>A0A851K3H2_VIDCH</name>
<protein>
    <submittedName>
        <fullName evidence="5">SPRE1 protein</fullName>
    </submittedName>
</protein>
<evidence type="ECO:0000256" key="3">
    <source>
        <dbReference type="ARBA" id="ARBA00023136"/>
    </source>
</evidence>
<comment type="subcellular location">
    <subcellularLocation>
        <location evidence="1">Cell membrane</location>
        <topology evidence="1">Peripheral membrane protein</topology>
    </subcellularLocation>
</comment>
<sequence length="231" mass="25990">KTNFFFCFSFSNSYARVRAVVMTRDDSSGGWLPLGGGGLSCVTVFKVIPQEENSCADFLIHGERLRDKTVVLECTLKKDLVYNKVTPTFYHWKIDDKKFGLTFQSPADARAFDRGIRRAVEDISQGYPPSQNDVEVAEDCFQVKERCESPAGTGNKAGRCKSHPGMKIGLWVTAQENTSGSLMKDHLFQHETVVTSETYNSANLRPSTFEDFNTRRACFPNQPNQVRIPIK</sequence>
<dbReference type="SUPFAM" id="SSF50729">
    <property type="entry name" value="PH domain-like"/>
    <property type="match status" value="1"/>
</dbReference>
<dbReference type="InterPro" id="IPR011993">
    <property type="entry name" value="PH-like_dom_sf"/>
</dbReference>
<evidence type="ECO:0000256" key="1">
    <source>
        <dbReference type="ARBA" id="ARBA00004202"/>
    </source>
</evidence>
<comment type="caution">
    <text evidence="5">The sequence shown here is derived from an EMBL/GenBank/DDBJ whole genome shotgun (WGS) entry which is preliminary data.</text>
</comment>
<evidence type="ECO:0000259" key="4">
    <source>
        <dbReference type="PROSITE" id="PS50229"/>
    </source>
</evidence>
<dbReference type="InterPro" id="IPR000697">
    <property type="entry name" value="WH1/EVH1_dom"/>
</dbReference>
<evidence type="ECO:0000313" key="5">
    <source>
        <dbReference type="EMBL" id="NXB84467.1"/>
    </source>
</evidence>
<dbReference type="InterPro" id="IPR041937">
    <property type="entry name" value="SPRE_EVH1"/>
</dbReference>
<dbReference type="FunFam" id="2.30.29.30:FF:000052">
    <property type="entry name" value="Sprouty-related, EVH1 domain containing 2"/>
    <property type="match status" value="1"/>
</dbReference>
<dbReference type="SMART" id="SM00461">
    <property type="entry name" value="WH1"/>
    <property type="match status" value="1"/>
</dbReference>
<evidence type="ECO:0000256" key="2">
    <source>
        <dbReference type="ARBA" id="ARBA00022475"/>
    </source>
</evidence>
<dbReference type="AlphaFoldDB" id="A0A851K3H2"/>
<dbReference type="PANTHER" id="PTHR11202:SF18">
    <property type="entry name" value="SPROUTY-RELATED, EVH1 DOMAIN-CONTAINING PROTEIN 1"/>
    <property type="match status" value="1"/>
</dbReference>
<dbReference type="PROSITE" id="PS50229">
    <property type="entry name" value="WH1"/>
    <property type="match status" value="1"/>
</dbReference>
<evidence type="ECO:0000313" key="6">
    <source>
        <dbReference type="Proteomes" id="UP000634236"/>
    </source>
</evidence>